<accession>A0A1H2G4X5</accession>
<dbReference type="GO" id="GO:0004519">
    <property type="term" value="F:endonuclease activity"/>
    <property type="evidence" value="ECO:0007669"/>
    <property type="project" value="UniProtKB-KW"/>
</dbReference>
<evidence type="ECO:0000256" key="3">
    <source>
        <dbReference type="ARBA" id="ARBA00022801"/>
    </source>
</evidence>
<keyword evidence="1" id="KW-0540">Nuclease</keyword>
<evidence type="ECO:0000256" key="4">
    <source>
        <dbReference type="SAM" id="SignalP"/>
    </source>
</evidence>
<protein>
    <submittedName>
        <fullName evidence="6">Endonuclease YncB, thermonuclease family</fullName>
    </submittedName>
</protein>
<evidence type="ECO:0000313" key="7">
    <source>
        <dbReference type="Proteomes" id="UP000243063"/>
    </source>
</evidence>
<dbReference type="PANTHER" id="PTHR12302">
    <property type="entry name" value="EBNA2 BINDING PROTEIN P100"/>
    <property type="match status" value="1"/>
</dbReference>
<dbReference type="AlphaFoldDB" id="A0A1H2G4X5"/>
<gene>
    <name evidence="6" type="ORF">SAMN05216580_1594</name>
</gene>
<dbReference type="Gene3D" id="2.40.50.90">
    <property type="match status" value="1"/>
</dbReference>
<dbReference type="EMBL" id="LT629780">
    <property type="protein sequence ID" value="SDU14663.1"/>
    <property type="molecule type" value="Genomic_DNA"/>
</dbReference>
<keyword evidence="7" id="KW-1185">Reference proteome</keyword>
<keyword evidence="4" id="KW-0732">Signal</keyword>
<reference evidence="7" key="1">
    <citation type="submission" date="2016-10" db="EMBL/GenBank/DDBJ databases">
        <authorList>
            <person name="Varghese N."/>
            <person name="Submissions S."/>
        </authorList>
    </citation>
    <scope>NUCLEOTIDE SEQUENCE [LARGE SCALE GENOMIC DNA]</scope>
    <source>
        <strain evidence="7">CCTCC 2012022</strain>
    </source>
</reference>
<dbReference type="GO" id="GO:0016787">
    <property type="term" value="F:hydrolase activity"/>
    <property type="evidence" value="ECO:0007669"/>
    <property type="project" value="UniProtKB-KW"/>
</dbReference>
<evidence type="ECO:0000259" key="5">
    <source>
        <dbReference type="PROSITE" id="PS50830"/>
    </source>
</evidence>
<feature type="chain" id="PRO_5009274548" evidence="4">
    <location>
        <begin position="32"/>
        <end position="272"/>
    </location>
</feature>
<dbReference type="SMART" id="SM00318">
    <property type="entry name" value="SNc"/>
    <property type="match status" value="1"/>
</dbReference>
<dbReference type="PANTHER" id="PTHR12302:SF3">
    <property type="entry name" value="SERINE_THREONINE-PROTEIN KINASE 31"/>
    <property type="match status" value="1"/>
</dbReference>
<dbReference type="RefSeq" id="WP_090213441.1">
    <property type="nucleotide sequence ID" value="NZ_LT629780.1"/>
</dbReference>
<evidence type="ECO:0000256" key="2">
    <source>
        <dbReference type="ARBA" id="ARBA00022759"/>
    </source>
</evidence>
<dbReference type="Pfam" id="PF00565">
    <property type="entry name" value="SNase"/>
    <property type="match status" value="1"/>
</dbReference>
<dbReference type="InterPro" id="IPR016071">
    <property type="entry name" value="Staphylococal_nuclease_OB-fold"/>
</dbReference>
<dbReference type="PROSITE" id="PS50830">
    <property type="entry name" value="TNASE_3"/>
    <property type="match status" value="1"/>
</dbReference>
<sequence>MHSLFPGTSEKAPLWGAFFVAALLWLLPAQAATAEACAMPAGLREARVERVVDGDTLRLADGRSVRLIGLNTPEMARGGRPAEPFAVEAMRHLERLVAASAGRVYLQPGAQPRDRYGRSLAHAFGRDGRSWASAQLAAGLGLAVALAPNTARLDCLLAAEAQARAARRGLWRRNPQRAVGQLQAGGFALLSGRIESFERNRGGLWLRMDGALVLRVAPQRIARFDPDALRALVGRRVEVRGWVVERSRRGALRPGQARWQLSLDHPALLRRL</sequence>
<dbReference type="InterPro" id="IPR035437">
    <property type="entry name" value="SNase_OB-fold_sf"/>
</dbReference>
<dbReference type="OrthoDB" id="6867997at2"/>
<name>A0A1H2G4X5_9GAMM</name>
<evidence type="ECO:0000313" key="6">
    <source>
        <dbReference type="EMBL" id="SDU14663.1"/>
    </source>
</evidence>
<dbReference type="Proteomes" id="UP000243063">
    <property type="component" value="Chromosome I"/>
</dbReference>
<dbReference type="STRING" id="1245526.SAMN05216580_1594"/>
<keyword evidence="2 6" id="KW-0255">Endonuclease</keyword>
<dbReference type="SUPFAM" id="SSF50199">
    <property type="entry name" value="Staphylococcal nuclease"/>
    <property type="match status" value="1"/>
</dbReference>
<organism evidence="6 7">
    <name type="scientific">Geopseudomonas guangdongensis</name>
    <dbReference type="NCBI Taxonomy" id="1245526"/>
    <lineage>
        <taxon>Bacteria</taxon>
        <taxon>Pseudomonadati</taxon>
        <taxon>Pseudomonadota</taxon>
        <taxon>Gammaproteobacteria</taxon>
        <taxon>Pseudomonadales</taxon>
        <taxon>Pseudomonadaceae</taxon>
        <taxon>Geopseudomonas</taxon>
    </lineage>
</organism>
<evidence type="ECO:0000256" key="1">
    <source>
        <dbReference type="ARBA" id="ARBA00022722"/>
    </source>
</evidence>
<keyword evidence="3" id="KW-0378">Hydrolase</keyword>
<feature type="signal peptide" evidence="4">
    <location>
        <begin position="1"/>
        <end position="31"/>
    </location>
</feature>
<feature type="domain" description="TNase-like" evidence="5">
    <location>
        <begin position="42"/>
        <end position="173"/>
    </location>
</feature>
<proteinExistence type="predicted"/>